<dbReference type="PANTHER" id="PTHR36395">
    <property type="entry name" value="RING-H2 ZINC FINGER PROTEIN"/>
    <property type="match status" value="1"/>
</dbReference>
<evidence type="ECO:0000313" key="2">
    <source>
        <dbReference type="Proteomes" id="UP000187203"/>
    </source>
</evidence>
<comment type="caution">
    <text evidence="1">The sequence shown here is derived from an EMBL/GenBank/DDBJ whole genome shotgun (WGS) entry which is preliminary data.</text>
</comment>
<dbReference type="EMBL" id="AWUE01022722">
    <property type="protein sequence ID" value="OMO56600.1"/>
    <property type="molecule type" value="Genomic_DNA"/>
</dbReference>
<protein>
    <submittedName>
        <fullName evidence="1">Uncharacterized protein</fullName>
    </submittedName>
</protein>
<keyword evidence="2" id="KW-1185">Reference proteome</keyword>
<name>A0A1R3GEZ8_9ROSI</name>
<sequence>MADPNLSIDPSSFPTAQALPHWLKPRLPSDTITLWGTKPGTKNVHNLWLELTLGESSILSGTNSPVICKEMICVGNFNNNKKKIGLYQFSPQLSDGTMQLLQQQQVASLQKDETKLSLQKTRLIEQSKKSLARSCRSNM</sequence>
<dbReference type="AlphaFoldDB" id="A0A1R3GEZ8"/>
<dbReference type="PANTHER" id="PTHR36395:SF1">
    <property type="entry name" value="RING-H2 ZINC FINGER PROTEIN"/>
    <property type="match status" value="1"/>
</dbReference>
<evidence type="ECO:0000313" key="1">
    <source>
        <dbReference type="EMBL" id="OMO56600.1"/>
    </source>
</evidence>
<dbReference type="Proteomes" id="UP000187203">
    <property type="component" value="Unassembled WGS sequence"/>
</dbReference>
<organism evidence="1 2">
    <name type="scientific">Corchorus olitorius</name>
    <dbReference type="NCBI Taxonomy" id="93759"/>
    <lineage>
        <taxon>Eukaryota</taxon>
        <taxon>Viridiplantae</taxon>
        <taxon>Streptophyta</taxon>
        <taxon>Embryophyta</taxon>
        <taxon>Tracheophyta</taxon>
        <taxon>Spermatophyta</taxon>
        <taxon>Magnoliopsida</taxon>
        <taxon>eudicotyledons</taxon>
        <taxon>Gunneridae</taxon>
        <taxon>Pentapetalae</taxon>
        <taxon>rosids</taxon>
        <taxon>malvids</taxon>
        <taxon>Malvales</taxon>
        <taxon>Malvaceae</taxon>
        <taxon>Grewioideae</taxon>
        <taxon>Apeibeae</taxon>
        <taxon>Corchorus</taxon>
    </lineage>
</organism>
<gene>
    <name evidence="1" type="ORF">COLO4_35602</name>
</gene>
<reference evidence="2" key="1">
    <citation type="submission" date="2013-09" db="EMBL/GenBank/DDBJ databases">
        <title>Corchorus olitorius genome sequencing.</title>
        <authorList>
            <person name="Alam M."/>
            <person name="Haque M.S."/>
            <person name="Islam M.S."/>
            <person name="Emdad E.M."/>
            <person name="Islam M.M."/>
            <person name="Ahmed B."/>
            <person name="Halim A."/>
            <person name="Hossen Q.M.M."/>
            <person name="Hossain M.Z."/>
            <person name="Ahmed R."/>
            <person name="Khan M.M."/>
            <person name="Islam R."/>
            <person name="Rashid M.M."/>
            <person name="Khan S.A."/>
            <person name="Rahman M.S."/>
            <person name="Alam M."/>
            <person name="Yahiya A.S."/>
            <person name="Khan M.S."/>
            <person name="Azam M.S."/>
            <person name="Haque T."/>
            <person name="Lashkar M.Z.H."/>
            <person name="Akhand A.I."/>
            <person name="Morshed G."/>
            <person name="Roy S."/>
            <person name="Uddin K.S."/>
            <person name="Rabeya T."/>
            <person name="Hossain A.S."/>
            <person name="Chowdhury A."/>
            <person name="Snigdha A.R."/>
            <person name="Mortoza M.S."/>
            <person name="Matin S.A."/>
            <person name="Hoque S.M.E."/>
            <person name="Islam M.K."/>
            <person name="Roy D.K."/>
            <person name="Haider R."/>
            <person name="Moosa M.M."/>
            <person name="Elias S.M."/>
            <person name="Hasan A.M."/>
            <person name="Jahan S."/>
            <person name="Shafiuddin M."/>
            <person name="Mahmood N."/>
            <person name="Shommy N.S."/>
        </authorList>
    </citation>
    <scope>NUCLEOTIDE SEQUENCE [LARGE SCALE GENOMIC DNA]</scope>
    <source>
        <strain evidence="2">cv. O-4</strain>
    </source>
</reference>
<proteinExistence type="predicted"/>
<dbReference type="STRING" id="93759.A0A1R3GEZ8"/>
<dbReference type="OrthoDB" id="433924at2759"/>
<accession>A0A1R3GEZ8</accession>